<name>A0A926VFI1_9CYAN</name>
<dbReference type="AlphaFoldDB" id="A0A926VFI1"/>
<organism evidence="2 3">
    <name type="scientific">Aerosakkonema funiforme FACHB-1375</name>
    <dbReference type="NCBI Taxonomy" id="2949571"/>
    <lineage>
        <taxon>Bacteria</taxon>
        <taxon>Bacillati</taxon>
        <taxon>Cyanobacteriota</taxon>
        <taxon>Cyanophyceae</taxon>
        <taxon>Oscillatoriophycideae</taxon>
        <taxon>Aerosakkonematales</taxon>
        <taxon>Aerosakkonemataceae</taxon>
        <taxon>Aerosakkonema</taxon>
    </lineage>
</organism>
<proteinExistence type="predicted"/>
<keyword evidence="3" id="KW-1185">Reference proteome</keyword>
<dbReference type="EMBL" id="JACJPW010000045">
    <property type="protein sequence ID" value="MBD2182929.1"/>
    <property type="molecule type" value="Genomic_DNA"/>
</dbReference>
<dbReference type="Gene3D" id="1.20.5.170">
    <property type="match status" value="1"/>
</dbReference>
<gene>
    <name evidence="2" type="ORF">H6G03_17975</name>
</gene>
<dbReference type="SUPFAM" id="SSF58104">
    <property type="entry name" value="Methyl-accepting chemotaxis protein (MCP) signaling domain"/>
    <property type="match status" value="1"/>
</dbReference>
<accession>A0A926VFI1</accession>
<dbReference type="RefSeq" id="WP_190466215.1">
    <property type="nucleotide sequence ID" value="NZ_JACJPW010000045.1"/>
</dbReference>
<reference evidence="2" key="2">
    <citation type="submission" date="2020-08" db="EMBL/GenBank/DDBJ databases">
        <authorList>
            <person name="Chen M."/>
            <person name="Teng W."/>
            <person name="Zhao L."/>
            <person name="Hu C."/>
            <person name="Zhou Y."/>
            <person name="Han B."/>
            <person name="Song L."/>
            <person name="Shu W."/>
        </authorList>
    </citation>
    <scope>NUCLEOTIDE SEQUENCE</scope>
    <source>
        <strain evidence="2">FACHB-1375</strain>
    </source>
</reference>
<reference evidence="2" key="1">
    <citation type="journal article" date="2015" name="ISME J.">
        <title>Draft Genome Sequence of Streptomyces incarnatus NRRL8089, which Produces the Nucleoside Antibiotic Sinefungin.</title>
        <authorList>
            <person name="Oshima K."/>
            <person name="Hattori M."/>
            <person name="Shimizu H."/>
            <person name="Fukuda K."/>
            <person name="Nemoto M."/>
            <person name="Inagaki K."/>
            <person name="Tamura T."/>
        </authorList>
    </citation>
    <scope>NUCLEOTIDE SEQUENCE</scope>
    <source>
        <strain evidence="2">FACHB-1375</strain>
    </source>
</reference>
<dbReference type="Proteomes" id="UP000641646">
    <property type="component" value="Unassembled WGS sequence"/>
</dbReference>
<feature type="coiled-coil region" evidence="1">
    <location>
        <begin position="19"/>
        <end position="60"/>
    </location>
</feature>
<evidence type="ECO:0000256" key="1">
    <source>
        <dbReference type="SAM" id="Coils"/>
    </source>
</evidence>
<keyword evidence="1" id="KW-0175">Coiled coil</keyword>
<comment type="caution">
    <text evidence="2">The sequence shown here is derived from an EMBL/GenBank/DDBJ whole genome shotgun (WGS) entry which is preliminary data.</text>
</comment>
<evidence type="ECO:0000313" key="2">
    <source>
        <dbReference type="EMBL" id="MBD2182929.1"/>
    </source>
</evidence>
<evidence type="ECO:0000313" key="3">
    <source>
        <dbReference type="Proteomes" id="UP000641646"/>
    </source>
</evidence>
<protein>
    <submittedName>
        <fullName evidence="2">Uncharacterized protein</fullName>
    </submittedName>
</protein>
<sequence length="137" mass="16089">MTPTPNNENRRVRWTDEMLDSLATDVSELRESVSEMRESISEMRESISEMRESISELRESFSEVRESVSEVRDSIDGLRITAQALLQVAAQQQQENEARKAEIAEWKEESNRRFYTLLEEVRYLTRKVDRNNGESQE</sequence>